<protein>
    <submittedName>
        <fullName evidence="1">Uncharacterized protein</fullName>
    </submittedName>
</protein>
<proteinExistence type="predicted"/>
<reference evidence="1 2" key="1">
    <citation type="journal article" date="2012" name="BMC Genomics">
        <title>The Caulobacter crescentus phage phiCbK: genomics of a canonical phage.</title>
        <authorList>
            <person name="Gill J.J."/>
            <person name="Berry J.D."/>
            <person name="Russell W.K."/>
            <person name="Lessor L."/>
            <person name="Escobar Garcia D.A."/>
            <person name="Hernandez D."/>
            <person name="Kane A."/>
            <person name="Keene J."/>
            <person name="Maddox M."/>
            <person name="Martin R."/>
            <person name="Mohan S."/>
            <person name="Thorn A.M."/>
            <person name="Russell D.H."/>
            <person name="Young R."/>
        </authorList>
    </citation>
    <scope>NUCLEOTIDE SEQUENCE [LARGE SCALE GENOMIC DNA]</scope>
</reference>
<dbReference type="Proteomes" id="UP000000461">
    <property type="component" value="Segment"/>
</dbReference>
<name>K4JNF6_9CAUD</name>
<gene>
    <name evidence="1" type="ORF">CcrRogue_gp282</name>
</gene>
<evidence type="ECO:0000313" key="1">
    <source>
        <dbReference type="EMBL" id="AFU86764.1"/>
    </source>
</evidence>
<sequence>MGLSMTKFRTHRTDMKTVTVPGLGEFQAGCNSSCATFVVSVRFCPEGADEPLWGQRSFEPIFAPDGSFDVEPSKVFPAHRREVWPQAAEDVARTLAETVYLYDPTGFVWLMFEMCLRDRTEHVRAVRRAQESVDMLERLLADPKAPMTESYREPETGELRDRQMTLEARASRRLGWERGVRLGKRQLAELNSVESLRALHRKYDAERYMRLVFFSAPRRAPPLAEINHAVMALLAGVDL</sequence>
<evidence type="ECO:0000313" key="2">
    <source>
        <dbReference type="Proteomes" id="UP000000461"/>
    </source>
</evidence>
<keyword evidence="2" id="KW-1185">Reference proteome</keyword>
<dbReference type="KEGG" id="vg:13996063"/>
<dbReference type="EMBL" id="JX100814">
    <property type="protein sequence ID" value="AFU86764.1"/>
    <property type="molecule type" value="Genomic_DNA"/>
</dbReference>
<accession>K4JNF6</accession>
<dbReference type="OrthoDB" id="36253at10239"/>
<organism evidence="1 2">
    <name type="scientific">Caulobacter phage CcrRogue</name>
    <dbReference type="NCBI Taxonomy" id="2927986"/>
    <lineage>
        <taxon>Viruses</taxon>
        <taxon>Duplodnaviria</taxon>
        <taxon>Heunggongvirae</taxon>
        <taxon>Uroviricota</taxon>
        <taxon>Caudoviricetes</taxon>
        <taxon>Jeanschmidtviridae</taxon>
        <taxon>Poindextervirus</taxon>
        <taxon>Poindextervirus rogue</taxon>
    </lineage>
</organism>